<sequence length="69" mass="7773">MERDAAGVKDAPKGFKEARVLSMLQAKRVALRGRMIFNCSRMAGCADGRDCFEHVTWRVGRCAEAREKQ</sequence>
<accession>A0AA38C2P7</accession>
<proteinExistence type="predicted"/>
<dbReference type="EMBL" id="JAHRHJ020003350">
    <property type="protein sequence ID" value="KAH9291901.1"/>
    <property type="molecule type" value="Genomic_DNA"/>
</dbReference>
<keyword evidence="2" id="KW-1185">Reference proteome</keyword>
<organism evidence="1 2">
    <name type="scientific">Taxus chinensis</name>
    <name type="common">Chinese yew</name>
    <name type="synonym">Taxus wallichiana var. chinensis</name>
    <dbReference type="NCBI Taxonomy" id="29808"/>
    <lineage>
        <taxon>Eukaryota</taxon>
        <taxon>Viridiplantae</taxon>
        <taxon>Streptophyta</taxon>
        <taxon>Embryophyta</taxon>
        <taxon>Tracheophyta</taxon>
        <taxon>Spermatophyta</taxon>
        <taxon>Pinopsida</taxon>
        <taxon>Pinidae</taxon>
        <taxon>Conifers II</taxon>
        <taxon>Cupressales</taxon>
        <taxon>Taxaceae</taxon>
        <taxon>Taxus</taxon>
    </lineage>
</organism>
<reference evidence="1 2" key="1">
    <citation type="journal article" date="2021" name="Nat. Plants">
        <title>The Taxus genome provides insights into paclitaxel biosynthesis.</title>
        <authorList>
            <person name="Xiong X."/>
            <person name="Gou J."/>
            <person name="Liao Q."/>
            <person name="Li Y."/>
            <person name="Zhou Q."/>
            <person name="Bi G."/>
            <person name="Li C."/>
            <person name="Du R."/>
            <person name="Wang X."/>
            <person name="Sun T."/>
            <person name="Guo L."/>
            <person name="Liang H."/>
            <person name="Lu P."/>
            <person name="Wu Y."/>
            <person name="Zhang Z."/>
            <person name="Ro D.K."/>
            <person name="Shang Y."/>
            <person name="Huang S."/>
            <person name="Yan J."/>
        </authorList>
    </citation>
    <scope>NUCLEOTIDE SEQUENCE [LARGE SCALE GENOMIC DNA]</scope>
    <source>
        <strain evidence="1">Ta-2019</strain>
    </source>
</reference>
<name>A0AA38C2P7_TAXCH</name>
<gene>
    <name evidence="1" type="ORF">KI387_042911</name>
</gene>
<protein>
    <submittedName>
        <fullName evidence="1">Uncharacterized protein</fullName>
    </submittedName>
</protein>
<evidence type="ECO:0000313" key="1">
    <source>
        <dbReference type="EMBL" id="KAH9291901.1"/>
    </source>
</evidence>
<dbReference type="AlphaFoldDB" id="A0AA38C2P7"/>
<evidence type="ECO:0000313" key="2">
    <source>
        <dbReference type="Proteomes" id="UP000824469"/>
    </source>
</evidence>
<comment type="caution">
    <text evidence="1">The sequence shown here is derived from an EMBL/GenBank/DDBJ whole genome shotgun (WGS) entry which is preliminary data.</text>
</comment>
<feature type="non-terminal residue" evidence="1">
    <location>
        <position position="69"/>
    </location>
</feature>
<dbReference type="Proteomes" id="UP000824469">
    <property type="component" value="Unassembled WGS sequence"/>
</dbReference>